<reference evidence="2 3" key="1">
    <citation type="submission" date="2024-01" db="EMBL/GenBank/DDBJ databases">
        <title>The complete chloroplast genome sequence of Lithospermum erythrorhizon: insights into the phylogenetic relationship among Boraginaceae species and the maternal lineages of purple gromwells.</title>
        <authorList>
            <person name="Okada T."/>
            <person name="Watanabe K."/>
        </authorList>
    </citation>
    <scope>NUCLEOTIDE SEQUENCE [LARGE SCALE GENOMIC DNA]</scope>
</reference>
<comment type="caution">
    <text evidence="2">The sequence shown here is derived from an EMBL/GenBank/DDBJ whole genome shotgun (WGS) entry which is preliminary data.</text>
</comment>
<dbReference type="Pfam" id="PF22936">
    <property type="entry name" value="Pol_BBD"/>
    <property type="match status" value="1"/>
</dbReference>
<proteinExistence type="predicted"/>
<dbReference type="AlphaFoldDB" id="A0AAV3QWV0"/>
<sequence>MDEYFQQLHSLYTTLQAVGENVKESDLVAQALLGLNHDFSGFITAMNTQSIRPTFAALRPLLLSEVTRVNVITKSRTQDPAMLLYSSASQKPSHAPSRPYSHINQKFKGKFSKGKSTYNGSYGQNGASAHMTGDISLLHSLVPYNGTTKVMIGNGVLLPISHIGTANISSLTLSDVFLVPDLKKNLISIQKLCLDNSYIVQFSQNTFYVKDPQTMSILLQSNSSGSLYPIQCAAVLALTSQVVPISVYHHTWHQRLGHPALFVFQHLVSNKLIVSTPPNTTQNEQIVSNTVLISDNSTSPSSSSPSQ</sequence>
<evidence type="ECO:0000313" key="2">
    <source>
        <dbReference type="EMBL" id="GAA0168607.1"/>
    </source>
</evidence>
<keyword evidence="3" id="KW-1185">Reference proteome</keyword>
<dbReference type="PANTHER" id="PTHR47481">
    <property type="match status" value="1"/>
</dbReference>
<dbReference type="Proteomes" id="UP001454036">
    <property type="component" value="Unassembled WGS sequence"/>
</dbReference>
<dbReference type="PANTHER" id="PTHR47481:SF29">
    <property type="entry name" value="RETROTRANSPOSON GAG DOMAIN-CONTAINING PROTEIN"/>
    <property type="match status" value="1"/>
</dbReference>
<evidence type="ECO:0000313" key="3">
    <source>
        <dbReference type="Proteomes" id="UP001454036"/>
    </source>
</evidence>
<gene>
    <name evidence="2" type="ORF">LIER_23283</name>
</gene>
<accession>A0AAV3QWV0</accession>
<protein>
    <recommendedName>
        <fullName evidence="1">Retrovirus-related Pol polyprotein from transposon TNT 1-94-like beta-barrel domain-containing protein</fullName>
    </recommendedName>
</protein>
<dbReference type="EMBL" id="BAABME010006524">
    <property type="protein sequence ID" value="GAA0168607.1"/>
    <property type="molecule type" value="Genomic_DNA"/>
</dbReference>
<dbReference type="InterPro" id="IPR054722">
    <property type="entry name" value="PolX-like_BBD"/>
</dbReference>
<name>A0AAV3QWV0_LITER</name>
<feature type="domain" description="Retrovirus-related Pol polyprotein from transposon TNT 1-94-like beta-barrel" evidence="1">
    <location>
        <begin position="125"/>
        <end position="192"/>
    </location>
</feature>
<organism evidence="2 3">
    <name type="scientific">Lithospermum erythrorhizon</name>
    <name type="common">Purple gromwell</name>
    <name type="synonym">Lithospermum officinale var. erythrorhizon</name>
    <dbReference type="NCBI Taxonomy" id="34254"/>
    <lineage>
        <taxon>Eukaryota</taxon>
        <taxon>Viridiplantae</taxon>
        <taxon>Streptophyta</taxon>
        <taxon>Embryophyta</taxon>
        <taxon>Tracheophyta</taxon>
        <taxon>Spermatophyta</taxon>
        <taxon>Magnoliopsida</taxon>
        <taxon>eudicotyledons</taxon>
        <taxon>Gunneridae</taxon>
        <taxon>Pentapetalae</taxon>
        <taxon>asterids</taxon>
        <taxon>lamiids</taxon>
        <taxon>Boraginales</taxon>
        <taxon>Boraginaceae</taxon>
        <taxon>Boraginoideae</taxon>
        <taxon>Lithospermeae</taxon>
        <taxon>Lithospermum</taxon>
    </lineage>
</organism>
<evidence type="ECO:0000259" key="1">
    <source>
        <dbReference type="Pfam" id="PF22936"/>
    </source>
</evidence>